<evidence type="ECO:0000313" key="2">
    <source>
        <dbReference type="Proteomes" id="UP001230649"/>
    </source>
</evidence>
<accession>A0ACC2WWC2</accession>
<name>A0ACC2WWC2_9TREE</name>
<comment type="caution">
    <text evidence="1">The sequence shown here is derived from an EMBL/GenBank/DDBJ whole genome shotgun (WGS) entry which is preliminary data.</text>
</comment>
<keyword evidence="2" id="KW-1185">Reference proteome</keyword>
<dbReference type="Proteomes" id="UP001230649">
    <property type="component" value="Unassembled WGS sequence"/>
</dbReference>
<dbReference type="EMBL" id="JASBWS010000007">
    <property type="protein sequence ID" value="KAJ9114842.1"/>
    <property type="molecule type" value="Genomic_DNA"/>
</dbReference>
<organism evidence="1 2">
    <name type="scientific">Naganishia adeliensis</name>
    <dbReference type="NCBI Taxonomy" id="92952"/>
    <lineage>
        <taxon>Eukaryota</taxon>
        <taxon>Fungi</taxon>
        <taxon>Dikarya</taxon>
        <taxon>Basidiomycota</taxon>
        <taxon>Agaricomycotina</taxon>
        <taxon>Tremellomycetes</taxon>
        <taxon>Filobasidiales</taxon>
        <taxon>Filobasidiaceae</taxon>
        <taxon>Naganishia</taxon>
    </lineage>
</organism>
<proteinExistence type="predicted"/>
<sequence>MKQIINTLSPAFSALARRTFATAVPHSSTTIRAQDTHHAQSTVTAQPEANIGIEEEDMPTNLVYEDAGDAVPPGDEVDVTEAVLEMLERDNGASGYVKGWWEGAPGTASTKTRADVNRSSRKLYRQKGTGKARVGSAGSGTRRGGGTIHGPHPRDFAQALPRKVQHLGLHVALSSKLQSGLLRIIQDYDEAAWSGTREASLALSDESLAAFEARKEGSKSMLEETTEDAPLVTDVAAPTSLTKFGPAGDLSITFIHGPATSPAALDRIDRCLRNIPGIDILPVEDLAAYEVLLRKWTVMDVSAVEWLGARAGQAQLLEGIEEVDAADESRFEDVETAEPTAQAAVNA</sequence>
<protein>
    <submittedName>
        <fullName evidence="1">Uncharacterized protein</fullName>
    </submittedName>
</protein>
<gene>
    <name evidence="1" type="ORF">QFC20_001213</name>
</gene>
<reference evidence="1" key="1">
    <citation type="submission" date="2023-04" db="EMBL/GenBank/DDBJ databases">
        <title>Draft Genome sequencing of Naganishia species isolated from polar environments using Oxford Nanopore Technology.</title>
        <authorList>
            <person name="Leo P."/>
            <person name="Venkateswaran K."/>
        </authorList>
    </citation>
    <scope>NUCLEOTIDE SEQUENCE</scope>
    <source>
        <strain evidence="1">MNA-CCFEE 5262</strain>
    </source>
</reference>
<evidence type="ECO:0000313" key="1">
    <source>
        <dbReference type="EMBL" id="KAJ9114842.1"/>
    </source>
</evidence>